<dbReference type="EMBL" id="REGA01000031">
    <property type="protein sequence ID" value="RQG89711.1"/>
    <property type="molecule type" value="Genomic_DNA"/>
</dbReference>
<evidence type="ECO:0000313" key="2">
    <source>
        <dbReference type="EMBL" id="RQG89711.1"/>
    </source>
</evidence>
<feature type="compositionally biased region" description="Basic and acidic residues" evidence="1">
    <location>
        <begin position="306"/>
        <end position="332"/>
    </location>
</feature>
<feature type="region of interest" description="Disordered" evidence="1">
    <location>
        <begin position="285"/>
        <end position="332"/>
    </location>
</feature>
<evidence type="ECO:0000313" key="3">
    <source>
        <dbReference type="Proteomes" id="UP000282323"/>
    </source>
</evidence>
<comment type="caution">
    <text evidence="2">The sequence shown here is derived from an EMBL/GenBank/DDBJ whole genome shotgun (WGS) entry which is preliminary data.</text>
</comment>
<dbReference type="RefSeq" id="WP_124197604.1">
    <property type="nucleotide sequence ID" value="NZ_REGA01000031.1"/>
</dbReference>
<dbReference type="OrthoDB" id="242746at2157"/>
<organism evidence="2 3">
    <name type="scientific">Natrarchaeobius chitinivorans</name>
    <dbReference type="NCBI Taxonomy" id="1679083"/>
    <lineage>
        <taxon>Archaea</taxon>
        <taxon>Methanobacteriati</taxon>
        <taxon>Methanobacteriota</taxon>
        <taxon>Stenosarchaea group</taxon>
        <taxon>Halobacteria</taxon>
        <taxon>Halobacteriales</taxon>
        <taxon>Natrialbaceae</taxon>
        <taxon>Natrarchaeobius</taxon>
    </lineage>
</organism>
<reference evidence="2 3" key="1">
    <citation type="submission" date="2018-10" db="EMBL/GenBank/DDBJ databases">
        <title>Natrarchaeobius chitinivorans gen. nov., sp. nov., and Natrarchaeobius haloalkaliphilus sp. nov., alkaliphilic, chitin-utilizing haloarchaea from hypersaline alkaline lakes.</title>
        <authorList>
            <person name="Sorokin D.Y."/>
            <person name="Elcheninov A.G."/>
            <person name="Kostrikina N.A."/>
            <person name="Bale N.J."/>
            <person name="Sinninghe Damste J.S."/>
            <person name="Khijniak T.V."/>
            <person name="Kublanov I.V."/>
            <person name="Toshchakov S.V."/>
        </authorList>
    </citation>
    <scope>NUCLEOTIDE SEQUENCE [LARGE SCALE GENOMIC DNA]</scope>
    <source>
        <strain evidence="2 3">AArcht4T</strain>
    </source>
</reference>
<feature type="compositionally biased region" description="Basic and acidic residues" evidence="1">
    <location>
        <begin position="285"/>
        <end position="294"/>
    </location>
</feature>
<protein>
    <submittedName>
        <fullName evidence="2">Uncharacterized protein</fullName>
    </submittedName>
</protein>
<dbReference type="AlphaFoldDB" id="A0A3N6M3D6"/>
<dbReference type="Gene3D" id="3.30.2250.10">
    <property type="entry name" value="Bifunctional DNA primase/polymerase domain"/>
    <property type="match status" value="1"/>
</dbReference>
<dbReference type="Proteomes" id="UP000282323">
    <property type="component" value="Unassembled WGS sequence"/>
</dbReference>
<sequence>MCDSCGRRDHSAVFADLYLEARFERGTADTEAVPREELAPVFDAHGWGEVVPHLGGDDWIVWTPDGCEMPLYIYTPTLVEDTTTERDRFAALLATAGVGTERFIEVLDGQKASFDTDNRREPADPELAGNYGVKGGCGGNGEGGRWLVAIDVDDYEEATENHDQIEKLHAETLAVASAHTTVDRPGHLYVAVDGDPTAVVNDVLGRPVANPVASFGEIRVENQYCVGPGSEIVCNCDQCTPADADVHHGIGRYELATEQPPVVWTENEFREFLLADPAIRRETAAVEKCADPRDSVATTSTSGSRRPNDGSSRRDETLDDDPKERFDRAASVDPAVREALERLEDPADRSKADALFASAIAPWVDHDEDALRGLLDEHGAKWQTRPDESYRGSIVDYARRTAQRKVTSALPLGALEALEPAEQRRYLKTRGVDWPSSAEVTDRIRDAVLETMADEGYRVVEAPTGANKTGIATETPWTDLADTVTGGRPVVLFCETTAARAEAIDRAEQAGLDPLVLRGRTELCAVAAGEYDPATVDEDDPDAPEPIVLEGRPASEWFDTMCDERGIAFSVAHAEAEDLLARQGRQCPCCEGESRCAATVQWPSDGLVDDDGVPRYDLVIATDPFAFVPSLRTNTNIIHDEQPDYTEEFGLEEARPETITPRVTRAVTAFLGLSQAGPDTYEELVTLARECAACEAVPWNEHAAPAETPSADLAERWFATFDALEHEPARQWYFGDTRAHTLAPALARAIWKAIVNGGRSGSPDSGPFDQNGRASATVRHEPPRLDNDSRDGDGWNRTYVTVVVDETNQIRRVRNAPDMSTARAVVGLDARPTAWLWQRNVHPDLTVDPVLEPTERRHWRRFERRQIGVQVGDATRPAGTNGRYFTPHHARALLETLCEYSEDFRAVGCPLAFEEPLRELMRDAGVPDDDLASLHYGEEKSRNEFAAEALGLVYGCIDPGDDYVLDWLAECGLDAAPERSASACGDCSGEGCHACDGTGYRRAYGRGFVGPDADHAVELLESVRATHVAQMVGRFGRDLEAGEWNITFVATDAVPPDLVDYHVEGVVSVATDLQREIITELETRPSATTRELAAAVGCDKEHVRQTLADYESRDGTGVRRGRGIGEHGADVWRRRSTGSDFMRILFKPLVGERTRRG</sequence>
<gene>
    <name evidence="2" type="ORF">EA473_21565</name>
</gene>
<feature type="compositionally biased region" description="Basic and acidic residues" evidence="1">
    <location>
        <begin position="778"/>
        <end position="793"/>
    </location>
</feature>
<feature type="compositionally biased region" description="Polar residues" evidence="1">
    <location>
        <begin position="296"/>
        <end position="305"/>
    </location>
</feature>
<evidence type="ECO:0000256" key="1">
    <source>
        <dbReference type="SAM" id="MobiDB-lite"/>
    </source>
</evidence>
<accession>A0A3N6M3D6</accession>
<proteinExistence type="predicted"/>
<keyword evidence="3" id="KW-1185">Reference proteome</keyword>
<name>A0A3N6M3D6_NATCH</name>
<feature type="region of interest" description="Disordered" evidence="1">
    <location>
        <begin position="760"/>
        <end position="793"/>
    </location>
</feature>